<evidence type="ECO:0000313" key="1">
    <source>
        <dbReference type="EMBL" id="EMA53719.1"/>
    </source>
</evidence>
<accession>M0N9D6</accession>
<dbReference type="Pfam" id="PF13783">
    <property type="entry name" value="DUF4177"/>
    <property type="match status" value="1"/>
</dbReference>
<protein>
    <recommendedName>
        <fullName evidence="3">DUF4177 domain-containing protein</fullName>
    </recommendedName>
</protein>
<reference evidence="1 2" key="1">
    <citation type="journal article" date="2014" name="PLoS Genet.">
        <title>Phylogenetically driven sequencing of extremely halophilic archaea reveals strategies for static and dynamic osmo-response.</title>
        <authorList>
            <person name="Becker E.A."/>
            <person name="Seitzer P.M."/>
            <person name="Tritt A."/>
            <person name="Larsen D."/>
            <person name="Krusor M."/>
            <person name="Yao A.I."/>
            <person name="Wu D."/>
            <person name="Madern D."/>
            <person name="Eisen J.A."/>
            <person name="Darling A.E."/>
            <person name="Facciotti M.T."/>
        </authorList>
    </citation>
    <scope>NUCLEOTIDE SEQUENCE [LARGE SCALE GENOMIC DNA]</scope>
    <source>
        <strain evidence="1 2">DSM 8989</strain>
    </source>
</reference>
<dbReference type="STRING" id="1227456.C450_07417"/>
<dbReference type="EMBL" id="AOME01000050">
    <property type="protein sequence ID" value="EMA53719.1"/>
    <property type="molecule type" value="Genomic_DNA"/>
</dbReference>
<evidence type="ECO:0000313" key="2">
    <source>
        <dbReference type="Proteomes" id="UP000011625"/>
    </source>
</evidence>
<proteinExistence type="predicted"/>
<dbReference type="PATRIC" id="fig|1227456.3.peg.1482"/>
<dbReference type="Proteomes" id="UP000011625">
    <property type="component" value="Unassembled WGS sequence"/>
</dbReference>
<dbReference type="InterPro" id="IPR025234">
    <property type="entry name" value="YjzH-like"/>
</dbReference>
<comment type="caution">
    <text evidence="1">The sequence shown here is derived from an EMBL/GenBank/DDBJ whole genome shotgun (WGS) entry which is preliminary data.</text>
</comment>
<dbReference type="RefSeq" id="WP_005042025.1">
    <property type="nucleotide sequence ID" value="NZ_AOME01000050.1"/>
</dbReference>
<gene>
    <name evidence="1" type="ORF">C450_07417</name>
</gene>
<sequence length="63" mass="7088">MTQWEYETLRPPRGSTKKEAIDPKTQLNELGGEGWELVSTVEYVGGGTKYFVFKRPVDGGSHE</sequence>
<keyword evidence="2" id="KW-1185">Reference proteome</keyword>
<name>M0N9D6_9EURY</name>
<dbReference type="AlphaFoldDB" id="M0N9D6"/>
<organism evidence="1 2">
    <name type="scientific">Halococcus salifodinae DSM 8989</name>
    <dbReference type="NCBI Taxonomy" id="1227456"/>
    <lineage>
        <taxon>Archaea</taxon>
        <taxon>Methanobacteriati</taxon>
        <taxon>Methanobacteriota</taxon>
        <taxon>Stenosarchaea group</taxon>
        <taxon>Halobacteria</taxon>
        <taxon>Halobacteriales</taxon>
        <taxon>Halococcaceae</taxon>
        <taxon>Halococcus</taxon>
    </lineage>
</organism>
<evidence type="ECO:0008006" key="3">
    <source>
        <dbReference type="Google" id="ProtNLM"/>
    </source>
</evidence>
<dbReference type="OrthoDB" id="318633at2157"/>